<sequence>MQGKRVKGQRIERVKGPARKECRAPYGARHIRGKGLMAKGFLRVIKGIKEMTASATSLHPIEILRQRYAGKIDRLSEIFADPAFVELAALKDEERPQVEIDNFFAEIDTALLNADLGKYERAFLHCISNLTCFKIRVFDKNRPQRLWNPLDEEFPAFASRVGKLACQGSQLPYPPSETIISWLGFL</sequence>
<evidence type="ECO:0000313" key="1">
    <source>
        <dbReference type="EMBL" id="EHM50228.1"/>
    </source>
</evidence>
<reference evidence="1 2" key="1">
    <citation type="submission" date="2011-08" db="EMBL/GenBank/DDBJ databases">
        <authorList>
            <person name="Weinstock G."/>
            <person name="Sodergren E."/>
            <person name="Clifton S."/>
            <person name="Fulton L."/>
            <person name="Fulton B."/>
            <person name="Courtney L."/>
            <person name="Fronick C."/>
            <person name="Harrison M."/>
            <person name="Strong C."/>
            <person name="Farmer C."/>
            <person name="Delahaunty K."/>
            <person name="Markovic C."/>
            <person name="Hall O."/>
            <person name="Minx P."/>
            <person name="Tomlinson C."/>
            <person name="Mitreva M."/>
            <person name="Hou S."/>
            <person name="Chen J."/>
            <person name="Wollam A."/>
            <person name="Pepin K.H."/>
            <person name="Johnson M."/>
            <person name="Bhonagiri V."/>
            <person name="Zhang X."/>
            <person name="Suruliraj S."/>
            <person name="Warren W."/>
            <person name="Chinwalla A."/>
            <person name="Mardis E.R."/>
            <person name="Wilson R.K."/>
        </authorList>
    </citation>
    <scope>NUCLEOTIDE SEQUENCE [LARGE SCALE GENOMIC DNA]</scope>
    <source>
        <strain evidence="1 2">F0432</strain>
    </source>
</reference>
<evidence type="ECO:0000313" key="2">
    <source>
        <dbReference type="Proteomes" id="UP000004750"/>
    </source>
</evidence>
<comment type="caution">
    <text evidence="1">The sequence shown here is derived from an EMBL/GenBank/DDBJ whole genome shotgun (WGS) entry which is preliminary data.</text>
</comment>
<protein>
    <submittedName>
        <fullName evidence="1">Uncharacterized protein</fullName>
    </submittedName>
</protein>
<accession>G9ZJ87</accession>
<name>G9ZJ87_9GAMM</name>
<dbReference type="Proteomes" id="UP000004750">
    <property type="component" value="Unassembled WGS sequence"/>
</dbReference>
<dbReference type="STRING" id="797473.HMPREF9080_02856"/>
<dbReference type="HOGENOM" id="CLU_1451990_0_0_6"/>
<proteinExistence type="predicted"/>
<dbReference type="AlphaFoldDB" id="G9ZJ87"/>
<gene>
    <name evidence="1" type="ORF">HMPREF9080_02856</name>
</gene>
<organism evidence="1 2">
    <name type="scientific">Cardiobacterium valvarum F0432</name>
    <dbReference type="NCBI Taxonomy" id="797473"/>
    <lineage>
        <taxon>Bacteria</taxon>
        <taxon>Pseudomonadati</taxon>
        <taxon>Pseudomonadota</taxon>
        <taxon>Gammaproteobacteria</taxon>
        <taxon>Cardiobacteriales</taxon>
        <taxon>Cardiobacteriaceae</taxon>
        <taxon>Cardiobacterium</taxon>
    </lineage>
</organism>
<dbReference type="EMBL" id="AGCM01000184">
    <property type="protein sequence ID" value="EHM50228.1"/>
    <property type="molecule type" value="Genomic_DNA"/>
</dbReference>